<dbReference type="PANTHER" id="PTHR43229:SF2">
    <property type="entry name" value="NODULATION PROTEIN J"/>
    <property type="match status" value="1"/>
</dbReference>
<keyword evidence="4 6" id="KW-0472">Membrane</keyword>
<evidence type="ECO:0000313" key="9">
    <source>
        <dbReference type="Proteomes" id="UP001500218"/>
    </source>
</evidence>
<dbReference type="PROSITE" id="PS51012">
    <property type="entry name" value="ABC_TM2"/>
    <property type="match status" value="1"/>
</dbReference>
<feature type="transmembrane region" description="Helical" evidence="6">
    <location>
        <begin position="133"/>
        <end position="156"/>
    </location>
</feature>
<keyword evidence="5" id="KW-0046">Antibiotic resistance</keyword>
<accession>A0ABN2MFR7</accession>
<dbReference type="Pfam" id="PF01061">
    <property type="entry name" value="ABC2_membrane"/>
    <property type="match status" value="1"/>
</dbReference>
<evidence type="ECO:0000256" key="2">
    <source>
        <dbReference type="ARBA" id="ARBA00022692"/>
    </source>
</evidence>
<feature type="transmembrane region" description="Helical" evidence="6">
    <location>
        <begin position="220"/>
        <end position="239"/>
    </location>
</feature>
<dbReference type="EMBL" id="BAAALT010000194">
    <property type="protein sequence ID" value="GAA1822842.1"/>
    <property type="molecule type" value="Genomic_DNA"/>
</dbReference>
<keyword evidence="9" id="KW-1185">Reference proteome</keyword>
<protein>
    <recommendedName>
        <fullName evidence="6">Transport permease protein</fullName>
    </recommendedName>
</protein>
<name>A0ABN2MFR7_9ACTN</name>
<evidence type="ECO:0000256" key="6">
    <source>
        <dbReference type="RuleBase" id="RU361157"/>
    </source>
</evidence>
<keyword evidence="3 6" id="KW-1133">Transmembrane helix</keyword>
<comment type="subcellular location">
    <subcellularLocation>
        <location evidence="6">Cell membrane</location>
        <topology evidence="6">Multi-pass membrane protein</topology>
    </subcellularLocation>
    <subcellularLocation>
        <location evidence="1">Membrane</location>
        <topology evidence="1">Multi-pass membrane protein</topology>
    </subcellularLocation>
</comment>
<evidence type="ECO:0000256" key="3">
    <source>
        <dbReference type="ARBA" id="ARBA00022989"/>
    </source>
</evidence>
<comment type="caution">
    <text evidence="8">The sequence shown here is derived from an EMBL/GenBank/DDBJ whole genome shotgun (WGS) entry which is preliminary data.</text>
</comment>
<dbReference type="InterPro" id="IPR000412">
    <property type="entry name" value="ABC_2_transport"/>
</dbReference>
<evidence type="ECO:0000256" key="1">
    <source>
        <dbReference type="ARBA" id="ARBA00004141"/>
    </source>
</evidence>
<keyword evidence="2 6" id="KW-0812">Transmembrane</keyword>
<feature type="domain" description="ABC transmembrane type-2" evidence="7">
    <location>
        <begin position="17"/>
        <end position="247"/>
    </location>
</feature>
<evidence type="ECO:0000259" key="7">
    <source>
        <dbReference type="PROSITE" id="PS51012"/>
    </source>
</evidence>
<feature type="transmembrane region" description="Helical" evidence="6">
    <location>
        <begin position="163"/>
        <end position="181"/>
    </location>
</feature>
<keyword evidence="6" id="KW-0813">Transport</keyword>
<feature type="transmembrane region" description="Helical" evidence="6">
    <location>
        <begin position="95"/>
        <end position="121"/>
    </location>
</feature>
<dbReference type="PANTHER" id="PTHR43229">
    <property type="entry name" value="NODULATION PROTEIN J"/>
    <property type="match status" value="1"/>
</dbReference>
<evidence type="ECO:0000256" key="5">
    <source>
        <dbReference type="ARBA" id="ARBA00023251"/>
    </source>
</evidence>
<comment type="similarity">
    <text evidence="6">Belongs to the ABC-2 integral membrane protein family.</text>
</comment>
<feature type="transmembrane region" description="Helical" evidence="6">
    <location>
        <begin position="52"/>
        <end position="74"/>
    </location>
</feature>
<sequence>MTTETWVLAQREITHWRQQPAGVLINWLFTVLIALMFGGLFGGAIGDNYFDYLMPGMFALAMFFGVESTMTAVSQDVAKGVTDRFRSLPINSASVVLGRCVADLMNSVVGLAVLVAAAAALGWRWHNGIGPALAAFGLLLLLRFALLWVGILLGLVLKGSESVAIVQILVWPVSFLSGLFVDPATMPDWLGAIAAWNPLSATASAVRELFGNPGTPVSDHALLLAIAWPVVLTAIFLPLSARRYRRLSD</sequence>
<dbReference type="InterPro" id="IPR013525">
    <property type="entry name" value="ABC2_TM"/>
</dbReference>
<dbReference type="InterPro" id="IPR047817">
    <property type="entry name" value="ABC2_TM_bact-type"/>
</dbReference>
<keyword evidence="6" id="KW-1003">Cell membrane</keyword>
<gene>
    <name evidence="8" type="ORF">GCM10009682_49000</name>
</gene>
<dbReference type="Proteomes" id="UP001500218">
    <property type="component" value="Unassembled WGS sequence"/>
</dbReference>
<reference evidence="8 9" key="1">
    <citation type="journal article" date="2019" name="Int. J. Syst. Evol. Microbiol.">
        <title>The Global Catalogue of Microorganisms (GCM) 10K type strain sequencing project: providing services to taxonomists for standard genome sequencing and annotation.</title>
        <authorList>
            <consortium name="The Broad Institute Genomics Platform"/>
            <consortium name="The Broad Institute Genome Sequencing Center for Infectious Disease"/>
            <person name="Wu L."/>
            <person name="Ma J."/>
        </authorList>
    </citation>
    <scope>NUCLEOTIDE SEQUENCE [LARGE SCALE GENOMIC DNA]</scope>
    <source>
        <strain evidence="8 9">JCM 13250</strain>
    </source>
</reference>
<evidence type="ECO:0000313" key="8">
    <source>
        <dbReference type="EMBL" id="GAA1822842.1"/>
    </source>
</evidence>
<feature type="transmembrane region" description="Helical" evidence="6">
    <location>
        <begin position="21"/>
        <end position="46"/>
    </location>
</feature>
<proteinExistence type="inferred from homology"/>
<organism evidence="8 9">
    <name type="scientific">Luedemannella flava</name>
    <dbReference type="NCBI Taxonomy" id="349316"/>
    <lineage>
        <taxon>Bacteria</taxon>
        <taxon>Bacillati</taxon>
        <taxon>Actinomycetota</taxon>
        <taxon>Actinomycetes</taxon>
        <taxon>Micromonosporales</taxon>
        <taxon>Micromonosporaceae</taxon>
        <taxon>Luedemannella</taxon>
    </lineage>
</organism>
<evidence type="ECO:0000256" key="4">
    <source>
        <dbReference type="ARBA" id="ARBA00023136"/>
    </source>
</evidence>
<dbReference type="PIRSF" id="PIRSF006648">
    <property type="entry name" value="DrrB"/>
    <property type="match status" value="1"/>
</dbReference>
<dbReference type="RefSeq" id="WP_344136949.1">
    <property type="nucleotide sequence ID" value="NZ_BAAALT010000194.1"/>
</dbReference>
<dbReference type="InterPro" id="IPR051784">
    <property type="entry name" value="Nod_factor_ABC_transporter"/>
</dbReference>